<evidence type="ECO:0000259" key="7">
    <source>
        <dbReference type="Pfam" id="PF07282"/>
    </source>
</evidence>
<feature type="region of interest" description="Disordered" evidence="5">
    <location>
        <begin position="401"/>
        <end position="461"/>
    </location>
</feature>
<dbReference type="NCBIfam" id="NF040570">
    <property type="entry name" value="guided_TnpB"/>
    <property type="match status" value="1"/>
</dbReference>
<protein>
    <recommendedName>
        <fullName evidence="10">Transposase</fullName>
    </recommendedName>
</protein>
<evidence type="ECO:0000256" key="4">
    <source>
        <dbReference type="ARBA" id="ARBA00023172"/>
    </source>
</evidence>
<keyword evidence="4" id="KW-0233">DNA recombination</keyword>
<evidence type="ECO:0000256" key="1">
    <source>
        <dbReference type="ARBA" id="ARBA00008761"/>
    </source>
</evidence>
<dbReference type="Pfam" id="PF01385">
    <property type="entry name" value="OrfB_IS605"/>
    <property type="match status" value="1"/>
</dbReference>
<feature type="compositionally biased region" description="Basic and acidic residues" evidence="5">
    <location>
        <begin position="443"/>
        <end position="452"/>
    </location>
</feature>
<proteinExistence type="inferred from homology"/>
<feature type="domain" description="Probable transposase IS891/IS1136/IS1341" evidence="6">
    <location>
        <begin position="173"/>
        <end position="297"/>
    </location>
</feature>
<reference evidence="8" key="1">
    <citation type="submission" date="2023-03" db="EMBL/GenBank/DDBJ databases">
        <title>Actinoallomurus iriomotensis NBRC 103684.</title>
        <authorList>
            <person name="Ichikawa N."/>
            <person name="Sato H."/>
            <person name="Tonouchi N."/>
        </authorList>
    </citation>
    <scope>NUCLEOTIDE SEQUENCE</scope>
    <source>
        <strain evidence="8">NBRC 103684</strain>
    </source>
</reference>
<feature type="domain" description="Cas12f1-like TNB" evidence="7">
    <location>
        <begin position="318"/>
        <end position="380"/>
    </location>
</feature>
<accession>A0A9W6S1M3</accession>
<dbReference type="GO" id="GO:0032196">
    <property type="term" value="P:transposition"/>
    <property type="evidence" value="ECO:0007669"/>
    <property type="project" value="UniProtKB-KW"/>
</dbReference>
<dbReference type="Proteomes" id="UP001165074">
    <property type="component" value="Unassembled WGS sequence"/>
</dbReference>
<feature type="region of interest" description="Disordered" evidence="5">
    <location>
        <begin position="475"/>
        <end position="495"/>
    </location>
</feature>
<evidence type="ECO:0000256" key="3">
    <source>
        <dbReference type="ARBA" id="ARBA00023125"/>
    </source>
</evidence>
<dbReference type="AlphaFoldDB" id="A0A9W6S1M3"/>
<evidence type="ECO:0008006" key="10">
    <source>
        <dbReference type="Google" id="ProtNLM"/>
    </source>
</evidence>
<dbReference type="GO" id="GO:0003677">
    <property type="term" value="F:DNA binding"/>
    <property type="evidence" value="ECO:0007669"/>
    <property type="project" value="UniProtKB-KW"/>
</dbReference>
<comment type="caution">
    <text evidence="8">The sequence shown here is derived from an EMBL/GenBank/DDBJ whole genome shotgun (WGS) entry which is preliminary data.</text>
</comment>
<evidence type="ECO:0000313" key="9">
    <source>
        <dbReference type="Proteomes" id="UP001165074"/>
    </source>
</evidence>
<sequence length="803" mass="89383">MVMRTTRVGLRVSAGQRHRCFGLLVAAGDVWACVLDMNRWRRQRGLPAIVSYQALCRELSAAGPGTSGELDTVGARSVLRRYSDAWFATAARRKDGEAAARFPRRKRRLMPVRYYHGTFTLEGLRLRLPVGRGCAPLWVRLDRPVPYPTEQVRSVTLVAEGGRLFVDVTAEVPITTYPPERQPDPERVAGVDPGVIHPFAVAGPDGEGLLVSGRAIRAETHLHLKDAKHRRRAMARRAPKPGQAGSRRWRRHRARQRTIEARHRRRVRQAQHEAARQVITWAVARRIGTLVVGDPRGVLTLKAGRRHNRRVRDWRIGHLIRCLKDKAEQAGITLTLVDERGTSSTCPACLRRVPKPTNRNFTCIRCGFSGHRDLVGGANIARRGPGGTITTAMFPVVITHRRAGRHLPGAGRSRRDPRRSPHHGTAHGVPWPAMARPTTRGESLAHHSEDQPTHASPTRRTLTDTALDSARMRFQTDLKPPPASDTEPTRPLFITTSETRVNAAALAARLRAEGFEIVERRDEADEDPDEIAAVLGDRPSLDLEHYDRLQIIAPGAPRDHFSLSICHGGAFAGAEADYLSEPQPFWSAAMRILTVVRDELDWVSDDRTELARDAALYSVAADGTITRPAELTTTALDEAVADLLNNVPATYRLERDAISGVQVLREAAAELARACPVPRAEFPILMEIGIRTAGFSGVDDGLLSGLLFEMNPTSWWRRLGDTRTGRANSVLVHHDPAGEPSYRLEPIFDRIPLDGSSTPYRWREPVHGMLRRAPEWQPYWLPEVAALMERAGYDLSVIRESDD</sequence>
<dbReference type="Pfam" id="PF07282">
    <property type="entry name" value="Cas12f1-like_TNB"/>
    <property type="match status" value="1"/>
</dbReference>
<dbReference type="NCBIfam" id="TIGR01766">
    <property type="entry name" value="IS200/IS605 family accessory protein TnpB-like domain"/>
    <property type="match status" value="1"/>
</dbReference>
<organism evidence="8 9">
    <name type="scientific">Actinoallomurus iriomotensis</name>
    <dbReference type="NCBI Taxonomy" id="478107"/>
    <lineage>
        <taxon>Bacteria</taxon>
        <taxon>Bacillati</taxon>
        <taxon>Actinomycetota</taxon>
        <taxon>Actinomycetes</taxon>
        <taxon>Streptosporangiales</taxon>
        <taxon>Thermomonosporaceae</taxon>
        <taxon>Actinoallomurus</taxon>
    </lineage>
</organism>
<feature type="compositionally biased region" description="Basic residues" evidence="5">
    <location>
        <begin position="247"/>
        <end position="268"/>
    </location>
</feature>
<dbReference type="GO" id="GO:0006310">
    <property type="term" value="P:DNA recombination"/>
    <property type="evidence" value="ECO:0007669"/>
    <property type="project" value="UniProtKB-KW"/>
</dbReference>
<feature type="compositionally biased region" description="Basic residues" evidence="5">
    <location>
        <begin position="415"/>
        <end position="425"/>
    </location>
</feature>
<evidence type="ECO:0000256" key="2">
    <source>
        <dbReference type="ARBA" id="ARBA00022578"/>
    </source>
</evidence>
<dbReference type="InterPro" id="IPR001959">
    <property type="entry name" value="Transposase"/>
</dbReference>
<dbReference type="InterPro" id="IPR010095">
    <property type="entry name" value="Cas12f1-like_TNB"/>
</dbReference>
<evidence type="ECO:0000313" key="8">
    <source>
        <dbReference type="EMBL" id="GLY85528.1"/>
    </source>
</evidence>
<keyword evidence="3" id="KW-0238">DNA-binding</keyword>
<dbReference type="EMBL" id="BSTK01000004">
    <property type="protein sequence ID" value="GLY85528.1"/>
    <property type="molecule type" value="Genomic_DNA"/>
</dbReference>
<evidence type="ECO:0000256" key="5">
    <source>
        <dbReference type="SAM" id="MobiDB-lite"/>
    </source>
</evidence>
<keyword evidence="2" id="KW-0815">Transposition</keyword>
<feature type="region of interest" description="Disordered" evidence="5">
    <location>
        <begin position="226"/>
        <end position="268"/>
    </location>
</feature>
<evidence type="ECO:0000259" key="6">
    <source>
        <dbReference type="Pfam" id="PF01385"/>
    </source>
</evidence>
<name>A0A9W6S1M3_9ACTN</name>
<comment type="similarity">
    <text evidence="1">In the C-terminal section; belongs to the transposase 35 family.</text>
</comment>
<keyword evidence="9" id="KW-1185">Reference proteome</keyword>
<feature type="compositionally biased region" description="Basic residues" evidence="5">
    <location>
        <begin position="226"/>
        <end position="239"/>
    </location>
</feature>
<gene>
    <name evidence="8" type="ORF">Airi02_034570</name>
</gene>